<dbReference type="Gene3D" id="3.30.450.20">
    <property type="entry name" value="PAS domain"/>
    <property type="match status" value="1"/>
</dbReference>
<accession>A0ABT4VRL9</accession>
<dbReference type="SUPFAM" id="SSF141868">
    <property type="entry name" value="EAL domain-like"/>
    <property type="match status" value="1"/>
</dbReference>
<evidence type="ECO:0000259" key="2">
    <source>
        <dbReference type="PROSITE" id="PS50883"/>
    </source>
</evidence>
<dbReference type="Proteomes" id="UP001148313">
    <property type="component" value="Unassembled WGS sequence"/>
</dbReference>
<dbReference type="RefSeq" id="WP_271091171.1">
    <property type="nucleotide sequence ID" value="NZ_JAPJZH010000012.1"/>
</dbReference>
<name>A0ABT4VRL9_9HYPH</name>
<dbReference type="SUPFAM" id="SSF55073">
    <property type="entry name" value="Nucleotide cyclase"/>
    <property type="match status" value="1"/>
</dbReference>
<evidence type="ECO:0000313" key="5">
    <source>
        <dbReference type="Proteomes" id="UP001148313"/>
    </source>
</evidence>
<organism evidence="4 5">
    <name type="scientific">Hoeflea poritis</name>
    <dbReference type="NCBI Taxonomy" id="2993659"/>
    <lineage>
        <taxon>Bacteria</taxon>
        <taxon>Pseudomonadati</taxon>
        <taxon>Pseudomonadota</taxon>
        <taxon>Alphaproteobacteria</taxon>
        <taxon>Hyphomicrobiales</taxon>
        <taxon>Rhizobiaceae</taxon>
        <taxon>Hoeflea</taxon>
    </lineage>
</organism>
<keyword evidence="1" id="KW-0472">Membrane</keyword>
<dbReference type="InterPro" id="IPR000014">
    <property type="entry name" value="PAS"/>
</dbReference>
<dbReference type="CDD" id="cd01948">
    <property type="entry name" value="EAL"/>
    <property type="match status" value="1"/>
</dbReference>
<dbReference type="Pfam" id="PF00990">
    <property type="entry name" value="GGDEF"/>
    <property type="match status" value="1"/>
</dbReference>
<evidence type="ECO:0000259" key="3">
    <source>
        <dbReference type="PROSITE" id="PS50887"/>
    </source>
</evidence>
<dbReference type="Gene3D" id="3.30.70.270">
    <property type="match status" value="1"/>
</dbReference>
<evidence type="ECO:0000313" key="4">
    <source>
        <dbReference type="EMBL" id="MDA4847353.1"/>
    </source>
</evidence>
<sequence>MTTFTPNMVRVIAPVILCLGVIWLHAIGAFDGLRNGIEERRAQFAARAATGEIAFVAIDQESLRQIGVWPWPRSVHARLIDALVANEAADIVFDIDFSSRSTAGEDERLLESLQAAGGSVVFPTFAQPDRVDASGMARLARTLPHEMFRDDIWLASVQVVPDANGQVHNHDFGVRVGDEIIPSVAAILAGVPEMKTDRFRIDFSIDPGSVPTYSVTDLLAGKVPDGALRDKSIIVGAHALELRDTFAVPVHALISGPLLQVLAAETLLQDRILMPSSIWLDGALVLLALAVMLVSARIGLAYRLIALATLAVFLEAAGFFLQKDLAIVVSTAPAHAAIAVLMLIAVASEFNLKSLLLHLSRIENLNTKRVLGQVFADSADGFLIVDQAGRVLEINDNFRSLFDIARDRDSQETIFAALPEILARDLKSILENAGDRHIRGELAFETGEAESNRCIIDYTITLSQMVRSDRPDGGEKGPVVASVTARDVSIERTQRSKLEYLSKFDDLTGALRRREYVVRLGRSFASPAGEDSRITVMVINIHRFKALNSTLGRSIGDALLSAVARRLKELNLPVSEPARLDADTFSVYSHSESGKCDGRHLAAAIIRRLSKPYDLDGMQVSADFYVGLAEAVGPQSRPIENLVCNAELALDAARIQGGGGVAYYDSNHAQQLQRARLIEREMQIAVKGGIDQFHLAYQPQVYTRDRSPAGAEALLRWMHPEMGLISPGEFVDVAEATGLIVQLGRWVLNRACQDARAWPEEVTVAVNVSPTQLLRGGVVDDVRAALASSGLLPHRLELEITESNFLTVTNELLSQLEELKALGVSLALDDFGTGYSSLGYIANFPVDKIKVDQTFMRGLPQSVRDQSVIFAAQVLGEGLGIEVLCEGVETEEQYQLVRSIGCHKMQGYLFGEPMTAVDILQWFADRRASALKDAG</sequence>
<dbReference type="CDD" id="cd01949">
    <property type="entry name" value="GGDEF"/>
    <property type="match status" value="1"/>
</dbReference>
<feature type="domain" description="GGDEF" evidence="3">
    <location>
        <begin position="532"/>
        <end position="666"/>
    </location>
</feature>
<dbReference type="PROSITE" id="PS50887">
    <property type="entry name" value="GGDEF"/>
    <property type="match status" value="1"/>
</dbReference>
<feature type="transmembrane region" description="Helical" evidence="1">
    <location>
        <begin position="328"/>
        <end position="347"/>
    </location>
</feature>
<keyword evidence="1" id="KW-0812">Transmembrane</keyword>
<dbReference type="InterPro" id="IPR035919">
    <property type="entry name" value="EAL_sf"/>
</dbReference>
<proteinExistence type="predicted"/>
<evidence type="ECO:0000256" key="1">
    <source>
        <dbReference type="SAM" id="Phobius"/>
    </source>
</evidence>
<gene>
    <name evidence="4" type="ORF">OOZ53_18475</name>
</gene>
<feature type="transmembrane region" description="Helical" evidence="1">
    <location>
        <begin position="12"/>
        <end position="33"/>
    </location>
</feature>
<dbReference type="InterPro" id="IPR000160">
    <property type="entry name" value="GGDEF_dom"/>
</dbReference>
<feature type="domain" description="EAL" evidence="2">
    <location>
        <begin position="675"/>
        <end position="927"/>
    </location>
</feature>
<dbReference type="InterPro" id="IPR029787">
    <property type="entry name" value="Nucleotide_cyclase"/>
</dbReference>
<dbReference type="SMART" id="SM00052">
    <property type="entry name" value="EAL"/>
    <property type="match status" value="1"/>
</dbReference>
<dbReference type="PANTHER" id="PTHR44757:SF2">
    <property type="entry name" value="BIOFILM ARCHITECTURE MAINTENANCE PROTEIN MBAA"/>
    <property type="match status" value="1"/>
</dbReference>
<protein>
    <submittedName>
        <fullName evidence="4">EAL domain-containing protein</fullName>
    </submittedName>
</protein>
<dbReference type="SMART" id="SM00091">
    <property type="entry name" value="PAS"/>
    <property type="match status" value="1"/>
</dbReference>
<dbReference type="PANTHER" id="PTHR44757">
    <property type="entry name" value="DIGUANYLATE CYCLASE DGCP"/>
    <property type="match status" value="1"/>
</dbReference>
<dbReference type="Pfam" id="PF05226">
    <property type="entry name" value="CHASE2"/>
    <property type="match status" value="1"/>
</dbReference>
<dbReference type="Pfam" id="PF00563">
    <property type="entry name" value="EAL"/>
    <property type="match status" value="1"/>
</dbReference>
<dbReference type="Gene3D" id="3.20.20.450">
    <property type="entry name" value="EAL domain"/>
    <property type="match status" value="1"/>
</dbReference>
<dbReference type="InterPro" id="IPR052155">
    <property type="entry name" value="Biofilm_reg_signaling"/>
</dbReference>
<dbReference type="InterPro" id="IPR007890">
    <property type="entry name" value="CHASE2"/>
</dbReference>
<dbReference type="InterPro" id="IPR001633">
    <property type="entry name" value="EAL_dom"/>
</dbReference>
<feature type="transmembrane region" description="Helical" evidence="1">
    <location>
        <begin position="278"/>
        <end position="298"/>
    </location>
</feature>
<dbReference type="SMART" id="SM00267">
    <property type="entry name" value="GGDEF"/>
    <property type="match status" value="1"/>
</dbReference>
<reference evidence="4" key="1">
    <citation type="submission" date="2022-11" db="EMBL/GenBank/DDBJ databases">
        <title>Hoeflea poritis sp. nov., isolated from scleractinian coral Porites lutea.</title>
        <authorList>
            <person name="Zhang G."/>
            <person name="Wei Q."/>
            <person name="Cai L."/>
        </authorList>
    </citation>
    <scope>NUCLEOTIDE SEQUENCE</scope>
    <source>
        <strain evidence="4">E7-10</strain>
    </source>
</reference>
<dbReference type="SMART" id="SM01080">
    <property type="entry name" value="CHASE2"/>
    <property type="match status" value="1"/>
</dbReference>
<dbReference type="PROSITE" id="PS50883">
    <property type="entry name" value="EAL"/>
    <property type="match status" value="1"/>
</dbReference>
<keyword evidence="1" id="KW-1133">Transmembrane helix</keyword>
<comment type="caution">
    <text evidence="4">The sequence shown here is derived from an EMBL/GenBank/DDBJ whole genome shotgun (WGS) entry which is preliminary data.</text>
</comment>
<feature type="transmembrane region" description="Helical" evidence="1">
    <location>
        <begin position="304"/>
        <end position="321"/>
    </location>
</feature>
<keyword evidence="5" id="KW-1185">Reference proteome</keyword>
<dbReference type="InterPro" id="IPR043128">
    <property type="entry name" value="Rev_trsase/Diguanyl_cyclase"/>
</dbReference>
<dbReference type="EMBL" id="JAPJZH010000012">
    <property type="protein sequence ID" value="MDA4847353.1"/>
    <property type="molecule type" value="Genomic_DNA"/>
</dbReference>